<feature type="compositionally biased region" description="Basic residues" evidence="1">
    <location>
        <begin position="1"/>
        <end position="10"/>
    </location>
</feature>
<protein>
    <recommendedName>
        <fullName evidence="4">TolB protein</fullName>
    </recommendedName>
</protein>
<organism evidence="2 3">
    <name type="scientific">Mycobacterium lentiflavum</name>
    <dbReference type="NCBI Taxonomy" id="141349"/>
    <lineage>
        <taxon>Bacteria</taxon>
        <taxon>Bacillati</taxon>
        <taxon>Actinomycetota</taxon>
        <taxon>Actinomycetes</taxon>
        <taxon>Mycobacteriales</taxon>
        <taxon>Mycobacteriaceae</taxon>
        <taxon>Mycobacterium</taxon>
        <taxon>Mycobacterium simiae complex</taxon>
    </lineage>
</organism>
<dbReference type="RefSeq" id="WP_139043293.1">
    <property type="nucleotide sequence ID" value="NZ_CTEE01000001.1"/>
</dbReference>
<dbReference type="OrthoDB" id="4673009at2"/>
<accession>A0A0E4CP57</accession>
<dbReference type="InterPro" id="IPR011042">
    <property type="entry name" value="6-blade_b-propeller_TolB-like"/>
</dbReference>
<dbReference type="SUPFAM" id="SSF82171">
    <property type="entry name" value="DPP6 N-terminal domain-like"/>
    <property type="match status" value="1"/>
</dbReference>
<evidence type="ECO:0000256" key="1">
    <source>
        <dbReference type="SAM" id="MobiDB-lite"/>
    </source>
</evidence>
<dbReference type="AlphaFoldDB" id="A0A0E4CP57"/>
<evidence type="ECO:0000313" key="3">
    <source>
        <dbReference type="Proteomes" id="UP000199251"/>
    </source>
</evidence>
<dbReference type="Proteomes" id="UP000199251">
    <property type="component" value="Unassembled WGS sequence"/>
</dbReference>
<dbReference type="Gene3D" id="2.120.10.30">
    <property type="entry name" value="TolB, C-terminal domain"/>
    <property type="match status" value="1"/>
</dbReference>
<evidence type="ECO:0000313" key="2">
    <source>
        <dbReference type="EMBL" id="CQD16934.1"/>
    </source>
</evidence>
<feature type="region of interest" description="Disordered" evidence="1">
    <location>
        <begin position="1"/>
        <end position="26"/>
    </location>
</feature>
<dbReference type="EMBL" id="CTEE01000001">
    <property type="protein sequence ID" value="CQD16934.1"/>
    <property type="molecule type" value="Genomic_DNA"/>
</dbReference>
<gene>
    <name evidence="2" type="ORF">BN1232_03693</name>
</gene>
<proteinExistence type="predicted"/>
<reference evidence="2 3" key="1">
    <citation type="submission" date="2015-03" db="EMBL/GenBank/DDBJ databases">
        <authorList>
            <person name="Urmite Genomes"/>
        </authorList>
    </citation>
    <scope>NUCLEOTIDE SEQUENCE [LARGE SCALE GENOMIC DNA]</scope>
    <source>
        <strain evidence="2 3">CSUR P1491</strain>
    </source>
</reference>
<name>A0A0E4CP57_MYCLN</name>
<dbReference type="STRING" id="141349.BN1232_03693"/>
<evidence type="ECO:0008006" key="4">
    <source>
        <dbReference type="Google" id="ProtNLM"/>
    </source>
</evidence>
<sequence length="419" mass="43670">MITTSHHAHPAPRNGAPRNARSRSGFRRRMEMTTLALTAMTTLAAGIAPSPTAHAEPAPAMAAHGIEAPLETVPWSQVGPGWMLAMWSPVPGLHPGEMPPPGSPTWQTASTTLYLVDPAGGRYPITTFPPPGEGSSPKLVDWSGDGTRALFVTGEKSHRAITEVDLRTGAKKTFTVEGNNVAASYTRPDGKAILLDRWNASEPESLERVDLAGNHQLTYPVDQHVQGFLSTRDGTQLVLGTKSGLTLMSNDGTPGNALPLAGQKDCTPMRWWDPDSKIALTRCGSSKGSQLWLVPIDGQTPTALTAPNDGHGPDYGDLNAWQLPAGTFLQAAGACGVVYVAKLNDDGTTSPVAVPDVKSGSVVVVGVNGGDLDLQARAGCGSGQSLIDYNPTAGTSTVLLGPTVNGGGVLSAVPYPGQR</sequence>